<dbReference type="AlphaFoldDB" id="A0A6G1IDH9"/>
<accession>A0A6G1IDH9</accession>
<dbReference type="Proteomes" id="UP000799291">
    <property type="component" value="Unassembled WGS sequence"/>
</dbReference>
<gene>
    <name evidence="1" type="ORF">K458DRAFT_184372</name>
</gene>
<dbReference type="EMBL" id="MU005637">
    <property type="protein sequence ID" value="KAF2676274.1"/>
    <property type="molecule type" value="Genomic_DNA"/>
</dbReference>
<proteinExistence type="predicted"/>
<organism evidence="1 2">
    <name type="scientific">Lentithecium fluviatile CBS 122367</name>
    <dbReference type="NCBI Taxonomy" id="1168545"/>
    <lineage>
        <taxon>Eukaryota</taxon>
        <taxon>Fungi</taxon>
        <taxon>Dikarya</taxon>
        <taxon>Ascomycota</taxon>
        <taxon>Pezizomycotina</taxon>
        <taxon>Dothideomycetes</taxon>
        <taxon>Pleosporomycetidae</taxon>
        <taxon>Pleosporales</taxon>
        <taxon>Massarineae</taxon>
        <taxon>Lentitheciaceae</taxon>
        <taxon>Lentithecium</taxon>
    </lineage>
</organism>
<evidence type="ECO:0000313" key="1">
    <source>
        <dbReference type="EMBL" id="KAF2676274.1"/>
    </source>
</evidence>
<reference evidence="1" key="1">
    <citation type="journal article" date="2020" name="Stud. Mycol.">
        <title>101 Dothideomycetes genomes: a test case for predicting lifestyles and emergence of pathogens.</title>
        <authorList>
            <person name="Haridas S."/>
            <person name="Albert R."/>
            <person name="Binder M."/>
            <person name="Bloem J."/>
            <person name="Labutti K."/>
            <person name="Salamov A."/>
            <person name="Andreopoulos B."/>
            <person name="Baker S."/>
            <person name="Barry K."/>
            <person name="Bills G."/>
            <person name="Bluhm B."/>
            <person name="Cannon C."/>
            <person name="Castanera R."/>
            <person name="Culley D."/>
            <person name="Daum C."/>
            <person name="Ezra D."/>
            <person name="Gonzalez J."/>
            <person name="Henrissat B."/>
            <person name="Kuo A."/>
            <person name="Liang C."/>
            <person name="Lipzen A."/>
            <person name="Lutzoni F."/>
            <person name="Magnuson J."/>
            <person name="Mondo S."/>
            <person name="Nolan M."/>
            <person name="Ohm R."/>
            <person name="Pangilinan J."/>
            <person name="Park H.-J."/>
            <person name="Ramirez L."/>
            <person name="Alfaro M."/>
            <person name="Sun H."/>
            <person name="Tritt A."/>
            <person name="Yoshinaga Y."/>
            <person name="Zwiers L.-H."/>
            <person name="Turgeon B."/>
            <person name="Goodwin S."/>
            <person name="Spatafora J."/>
            <person name="Crous P."/>
            <person name="Grigoriev I."/>
        </authorList>
    </citation>
    <scope>NUCLEOTIDE SEQUENCE</scope>
    <source>
        <strain evidence="1">CBS 122367</strain>
    </source>
</reference>
<name>A0A6G1IDH9_9PLEO</name>
<protein>
    <submittedName>
        <fullName evidence="1">Uncharacterized protein</fullName>
    </submittedName>
</protein>
<sequence>MVWWMKKHALDRPSHTTYQDRPQHTPAVPVHISHGRYDFRASVQHQHHMHTLTASPEDRRHAPLRPPVRGLSRGLARGRVECREGCREGCIIGCGQRVASIKEWLIRVRCCNMWELYASTEVRRRRVWPCVDWVFWLNRPIVCWHGGGFSGFAGIMGDVWKDSRWRGEGVEG</sequence>
<keyword evidence="2" id="KW-1185">Reference proteome</keyword>
<evidence type="ECO:0000313" key="2">
    <source>
        <dbReference type="Proteomes" id="UP000799291"/>
    </source>
</evidence>